<evidence type="ECO:0000313" key="1">
    <source>
        <dbReference type="EMBL" id="KER31677.1"/>
    </source>
</evidence>
<dbReference type="CTD" id="20316368"/>
<dbReference type="KEGG" id="ovi:T265_02180"/>
<accession>A0A075A0C3</accession>
<name>A0A075A0C3_OPIVI</name>
<gene>
    <name evidence="1" type="ORF">T265_02180</name>
</gene>
<evidence type="ECO:0008006" key="3">
    <source>
        <dbReference type="Google" id="ProtNLM"/>
    </source>
</evidence>
<sequence>MATDTVHNSAAPTIRKVLIPISSKLRMINVFDWYLSHAKQDGDYLIFVHTIKPNKFAKNLSLPMLIGTTMKISASSVEDGKHACRELMCLAKKNDLQAHSYMYVDSDLNAALRKAIKELKPDAVLINRLRFGALKNSTANDIVGFRKNTFSCTCDVCSSQKEQMTLLQCR</sequence>
<protein>
    <recommendedName>
        <fullName evidence="3">UspA domain-containing protein</fullName>
    </recommendedName>
</protein>
<dbReference type="OrthoDB" id="6238558at2759"/>
<dbReference type="GeneID" id="20316368"/>
<dbReference type="RefSeq" id="XP_009164618.1">
    <property type="nucleotide sequence ID" value="XM_009166354.1"/>
</dbReference>
<reference evidence="1 2" key="1">
    <citation type="submission" date="2013-11" db="EMBL/GenBank/DDBJ databases">
        <title>Opisthorchis viverrini - life in the bile duct.</title>
        <authorList>
            <person name="Young N.D."/>
            <person name="Nagarajan N."/>
            <person name="Lin S.J."/>
            <person name="Korhonen P.K."/>
            <person name="Jex A.R."/>
            <person name="Hall R.S."/>
            <person name="Safavi-Hemami H."/>
            <person name="Kaewkong W."/>
            <person name="Bertrand D."/>
            <person name="Gao S."/>
            <person name="Seet Q."/>
            <person name="Wongkham S."/>
            <person name="Teh B.T."/>
            <person name="Wongkham C."/>
            <person name="Intapan P.M."/>
            <person name="Maleewong W."/>
            <person name="Yang X."/>
            <person name="Hu M."/>
            <person name="Wang Z."/>
            <person name="Hofmann A."/>
            <person name="Sternberg P.W."/>
            <person name="Tan P."/>
            <person name="Wang J."/>
            <person name="Gasser R.B."/>
        </authorList>
    </citation>
    <scope>NUCLEOTIDE SEQUENCE [LARGE SCALE GENOMIC DNA]</scope>
</reference>
<dbReference type="InterPro" id="IPR014729">
    <property type="entry name" value="Rossmann-like_a/b/a_fold"/>
</dbReference>
<organism evidence="1 2">
    <name type="scientific">Opisthorchis viverrini</name>
    <name type="common">Southeast Asian liver fluke</name>
    <dbReference type="NCBI Taxonomy" id="6198"/>
    <lineage>
        <taxon>Eukaryota</taxon>
        <taxon>Metazoa</taxon>
        <taxon>Spiralia</taxon>
        <taxon>Lophotrochozoa</taxon>
        <taxon>Platyhelminthes</taxon>
        <taxon>Trematoda</taxon>
        <taxon>Digenea</taxon>
        <taxon>Opisthorchiida</taxon>
        <taxon>Opisthorchiata</taxon>
        <taxon>Opisthorchiidae</taxon>
        <taxon>Opisthorchis</taxon>
    </lineage>
</organism>
<dbReference type="SUPFAM" id="SSF52402">
    <property type="entry name" value="Adenine nucleotide alpha hydrolases-like"/>
    <property type="match status" value="1"/>
</dbReference>
<dbReference type="STRING" id="6198.A0A075A0C3"/>
<evidence type="ECO:0000313" key="2">
    <source>
        <dbReference type="Proteomes" id="UP000054324"/>
    </source>
</evidence>
<dbReference type="Proteomes" id="UP000054324">
    <property type="component" value="Unassembled WGS sequence"/>
</dbReference>
<proteinExistence type="predicted"/>
<keyword evidence="2" id="KW-1185">Reference proteome</keyword>
<dbReference type="EMBL" id="KL596643">
    <property type="protein sequence ID" value="KER31677.1"/>
    <property type="molecule type" value="Genomic_DNA"/>
</dbReference>
<dbReference type="AlphaFoldDB" id="A0A075A0C3"/>
<dbReference type="Gene3D" id="3.40.50.620">
    <property type="entry name" value="HUPs"/>
    <property type="match status" value="1"/>
</dbReference>